<dbReference type="OrthoDB" id="7476630at2"/>
<organism evidence="3 4">
    <name type="scientific">Ciceribacter selenitireducens ATCC BAA-1503</name>
    <dbReference type="NCBI Taxonomy" id="1336235"/>
    <lineage>
        <taxon>Bacteria</taxon>
        <taxon>Pseudomonadati</taxon>
        <taxon>Pseudomonadota</taxon>
        <taxon>Alphaproteobacteria</taxon>
        <taxon>Hyphomicrobiales</taxon>
        <taxon>Rhizobiaceae</taxon>
        <taxon>Ciceribacter</taxon>
    </lineage>
</organism>
<feature type="region of interest" description="Disordered" evidence="1">
    <location>
        <begin position="48"/>
        <end position="67"/>
    </location>
</feature>
<dbReference type="EMBL" id="UEYP01000020">
    <property type="protein sequence ID" value="SSC66037.1"/>
    <property type="molecule type" value="Genomic_DNA"/>
</dbReference>
<feature type="region of interest" description="Disordered" evidence="1">
    <location>
        <begin position="274"/>
        <end position="294"/>
    </location>
</feature>
<reference evidence="4" key="1">
    <citation type="submission" date="2018-07" db="EMBL/GenBank/DDBJ databases">
        <authorList>
            <person name="Peiro R."/>
            <person name="Begona"/>
            <person name="Cbmso G."/>
            <person name="Lopez M."/>
            <person name="Gonzalez S."/>
        </authorList>
    </citation>
    <scope>NUCLEOTIDE SEQUENCE [LARGE SCALE GENOMIC DNA]</scope>
</reference>
<proteinExistence type="predicted"/>
<feature type="domain" description="DUF6456" evidence="2">
    <location>
        <begin position="136"/>
        <end position="272"/>
    </location>
</feature>
<keyword evidence="4" id="KW-1185">Reference proteome</keyword>
<evidence type="ECO:0000313" key="4">
    <source>
        <dbReference type="Proteomes" id="UP000254764"/>
    </source>
</evidence>
<accession>A0A376AEF1</accession>
<dbReference type="AlphaFoldDB" id="A0A376AEF1"/>
<dbReference type="Pfam" id="PF20057">
    <property type="entry name" value="DUF6456"/>
    <property type="match status" value="1"/>
</dbReference>
<evidence type="ECO:0000313" key="3">
    <source>
        <dbReference type="EMBL" id="SSC66037.1"/>
    </source>
</evidence>
<protein>
    <recommendedName>
        <fullName evidence="2">DUF6456 domain-containing protein</fullName>
    </recommendedName>
</protein>
<dbReference type="RefSeq" id="WP_115672455.1">
    <property type="nucleotide sequence ID" value="NZ_UEYP01000020.1"/>
</dbReference>
<dbReference type="Proteomes" id="UP000254764">
    <property type="component" value="Unassembled WGS sequence"/>
</dbReference>
<dbReference type="InterPro" id="IPR045599">
    <property type="entry name" value="DUF6456"/>
</dbReference>
<gene>
    <name evidence="3" type="ORF">RHIZ70_1745</name>
</gene>
<name>A0A376AEF1_9HYPH</name>
<evidence type="ECO:0000256" key="1">
    <source>
        <dbReference type="SAM" id="MobiDB-lite"/>
    </source>
</evidence>
<sequence>MTATLPTPAERRLLLRLLKLALRGPLEVSKGEDGRLSVSCAKFCAEKGKTKGRNEDAQDGPDAGLPTRIPDVPASLLRFAVAGGLIVRDGAVLKSGEGTATYLRRAMVAPGDEAFLEQHRDMADETLLENGRRRPVRRNLAESPLSGLARLKDRTGASYYDEQAIAAGERLAADFERAGLQPRITSSFEPRLAGRVRGTAPASVEIADSALGARARVNAAIEAMGPELAGVALDVCCFMKGLETVERERQWPARSAKLMLRAALLALARHYAPPPKGGRRRHHWGTQDFRPEIG</sequence>
<evidence type="ECO:0000259" key="2">
    <source>
        <dbReference type="Pfam" id="PF20057"/>
    </source>
</evidence>